<gene>
    <name evidence="1" type="ORF">ACFQ5G_54270</name>
</gene>
<organism evidence="1 2">
    <name type="scientific">Actinoplanes sichuanensis</name>
    <dbReference type="NCBI Taxonomy" id="512349"/>
    <lineage>
        <taxon>Bacteria</taxon>
        <taxon>Bacillati</taxon>
        <taxon>Actinomycetota</taxon>
        <taxon>Actinomycetes</taxon>
        <taxon>Micromonosporales</taxon>
        <taxon>Micromonosporaceae</taxon>
        <taxon>Actinoplanes</taxon>
    </lineage>
</organism>
<name>A0ABW4AVT3_9ACTN</name>
<evidence type="ECO:0000313" key="2">
    <source>
        <dbReference type="Proteomes" id="UP001597183"/>
    </source>
</evidence>
<comment type="caution">
    <text evidence="1">The sequence shown here is derived from an EMBL/GenBank/DDBJ whole genome shotgun (WGS) entry which is preliminary data.</text>
</comment>
<sequence length="445" mass="47210">MLWGQVVVFQGRTFVTRGRFTTGVAVVGDASGARLGDVILRLYALDSDAYKDDGASWRTFCEDIVGVPVRRFSPEKSARVYLDDGTWHAVVDPFGPEATTPAVPAADVSHRLGAMVRRVLDEAEPQWPAIRQVIVATSAIGRLIVMPIVRGSFVGPVCIAEPDTASLLAAVRAALPESDREWGESPAYAEALPAAGVDRRLLNGCATVHLEELSTGSVRLTGVGSALKQTVVERTWLGPADDYDAVCAAAVRMIADLPVEHLPPGTPAGVGFGIKMTWLAVRGSTVEQVAAAIGLTGGRETGWDEGVEAARGDQVFVSPPTGGWIFVVNAVCGFDGSSVASLSAQLRTEVQYFGNHRVSDYAEWALAVDGRLVRHVYCSETSESCEETGTPTPVEIELGFSATEPGGQWADQDDVMRVAAAWSIDPNALSVIESSLRPGLVGHLA</sequence>
<protein>
    <submittedName>
        <fullName evidence="1">Uncharacterized protein</fullName>
    </submittedName>
</protein>
<dbReference type="Proteomes" id="UP001597183">
    <property type="component" value="Unassembled WGS sequence"/>
</dbReference>
<keyword evidence="2" id="KW-1185">Reference proteome</keyword>
<dbReference type="EMBL" id="JBHTMK010000081">
    <property type="protein sequence ID" value="MFD1374355.1"/>
    <property type="molecule type" value="Genomic_DNA"/>
</dbReference>
<reference evidence="2" key="1">
    <citation type="journal article" date="2019" name="Int. J. Syst. Evol. Microbiol.">
        <title>The Global Catalogue of Microorganisms (GCM) 10K type strain sequencing project: providing services to taxonomists for standard genome sequencing and annotation.</title>
        <authorList>
            <consortium name="The Broad Institute Genomics Platform"/>
            <consortium name="The Broad Institute Genome Sequencing Center for Infectious Disease"/>
            <person name="Wu L."/>
            <person name="Ma J."/>
        </authorList>
    </citation>
    <scope>NUCLEOTIDE SEQUENCE [LARGE SCALE GENOMIC DNA]</scope>
    <source>
        <strain evidence="2">CCM 7526</strain>
    </source>
</reference>
<evidence type="ECO:0000313" key="1">
    <source>
        <dbReference type="EMBL" id="MFD1374355.1"/>
    </source>
</evidence>
<dbReference type="RefSeq" id="WP_317795077.1">
    <property type="nucleotide sequence ID" value="NZ_AP028461.1"/>
</dbReference>
<proteinExistence type="predicted"/>
<accession>A0ABW4AVT3</accession>